<evidence type="ECO:0000313" key="3">
    <source>
        <dbReference type="Proteomes" id="UP000011864"/>
    </source>
</evidence>
<dbReference type="PROSITE" id="PS51257">
    <property type="entry name" value="PROKAR_LIPOPROTEIN"/>
    <property type="match status" value="1"/>
</dbReference>
<dbReference type="PIRSF" id="PIRSF000962">
    <property type="entry name" value="Cyc_nuc_PDEase"/>
    <property type="match status" value="1"/>
</dbReference>
<accession>K7AA53</accession>
<dbReference type="GO" id="GO:0047555">
    <property type="term" value="F:3',5'-cyclic-GMP phosphodiesterase activity"/>
    <property type="evidence" value="ECO:0007669"/>
    <property type="project" value="TreeGrafter"/>
</dbReference>
<dbReference type="Gene3D" id="3.60.15.10">
    <property type="entry name" value="Ribonuclease Z/Hydroxyacylglutathione hydrolase-like"/>
    <property type="match status" value="1"/>
</dbReference>
<gene>
    <name evidence="2" type="ORF">C427_0337</name>
</gene>
<dbReference type="KEGG" id="gps:C427_0337"/>
<protein>
    <submittedName>
        <fullName evidence="2">3',5'-cyclic-nucleotide phosphodiesterase</fullName>
    </submittedName>
</protein>
<dbReference type="PANTHER" id="PTHR28283">
    <property type="entry name" value="3',5'-CYCLIC-NUCLEOTIDE PHOSPHODIESTERASE 1"/>
    <property type="match status" value="1"/>
</dbReference>
<dbReference type="SUPFAM" id="SSF56281">
    <property type="entry name" value="Metallo-hydrolase/oxidoreductase"/>
    <property type="match status" value="1"/>
</dbReference>
<organism evidence="2 3">
    <name type="scientific">Paraglaciecola psychrophila 170</name>
    <dbReference type="NCBI Taxonomy" id="1129794"/>
    <lineage>
        <taxon>Bacteria</taxon>
        <taxon>Pseudomonadati</taxon>
        <taxon>Pseudomonadota</taxon>
        <taxon>Gammaproteobacteria</taxon>
        <taxon>Alteromonadales</taxon>
        <taxon>Alteromonadaceae</taxon>
        <taxon>Paraglaciecola</taxon>
    </lineage>
</organism>
<dbReference type="PATRIC" id="fig|1129794.4.peg.332"/>
<dbReference type="Pfam" id="PF02112">
    <property type="entry name" value="PDEase_II"/>
    <property type="match status" value="1"/>
</dbReference>
<dbReference type="OrthoDB" id="9803916at2"/>
<dbReference type="GO" id="GO:0006198">
    <property type="term" value="P:cAMP catabolic process"/>
    <property type="evidence" value="ECO:0007669"/>
    <property type="project" value="UniProtKB-UniRule"/>
</dbReference>
<dbReference type="eggNOG" id="COG5212">
    <property type="taxonomic scope" value="Bacteria"/>
</dbReference>
<keyword evidence="1" id="KW-0114">cAMP</keyword>
<evidence type="ECO:0000256" key="1">
    <source>
        <dbReference type="PIRNR" id="PIRNR000962"/>
    </source>
</evidence>
<evidence type="ECO:0000313" key="2">
    <source>
        <dbReference type="EMBL" id="AGH42447.1"/>
    </source>
</evidence>
<dbReference type="HOGENOM" id="CLU_016658_2_0_6"/>
<dbReference type="CDD" id="cd07735">
    <property type="entry name" value="class_II_PDE_MBL-fold"/>
    <property type="match status" value="1"/>
</dbReference>
<dbReference type="PANTHER" id="PTHR28283:SF1">
    <property type="entry name" value="3',5'-CYCLIC-NUCLEOTIDE PHOSPHODIESTERASE 1"/>
    <property type="match status" value="1"/>
</dbReference>
<dbReference type="Proteomes" id="UP000011864">
    <property type="component" value="Chromosome"/>
</dbReference>
<dbReference type="AlphaFoldDB" id="K7AA53"/>
<dbReference type="EMBL" id="CP003837">
    <property type="protein sequence ID" value="AGH42447.1"/>
    <property type="molecule type" value="Genomic_DNA"/>
</dbReference>
<dbReference type="GO" id="GO:0004115">
    <property type="term" value="F:3',5'-cyclic-AMP phosphodiesterase activity"/>
    <property type="evidence" value="ECO:0007669"/>
    <property type="project" value="UniProtKB-UniRule"/>
</dbReference>
<comment type="similarity">
    <text evidence="1">Belongs to the cyclic nucleotide phosphodiesterase class-II family.</text>
</comment>
<reference evidence="2 3" key="1">
    <citation type="journal article" date="2013" name="Genome Announc.">
        <title>Complete Genome Sequence of Glaciecola psychrophila Strain 170T.</title>
        <authorList>
            <person name="Yin J."/>
            <person name="Chen J."/>
            <person name="Liu G."/>
            <person name="Yu Y."/>
            <person name="Song L."/>
            <person name="Wang X."/>
            <person name="Qu X."/>
        </authorList>
    </citation>
    <scope>NUCLEOTIDE SEQUENCE [LARGE SCALE GENOMIC DNA]</scope>
    <source>
        <strain evidence="2 3">170</strain>
    </source>
</reference>
<dbReference type="GO" id="GO:1902660">
    <property type="term" value="P:negative regulation of glucose mediated signaling pathway"/>
    <property type="evidence" value="ECO:0007669"/>
    <property type="project" value="TreeGrafter"/>
</dbReference>
<dbReference type="PRINTS" id="PR00388">
    <property type="entry name" value="PDIESTERASE2"/>
</dbReference>
<name>K7AA53_9ALTE</name>
<keyword evidence="3" id="KW-1185">Reference proteome</keyword>
<dbReference type="STRING" id="1129794.C427_0337"/>
<dbReference type="InterPro" id="IPR036866">
    <property type="entry name" value="RibonucZ/Hydroxyglut_hydro"/>
</dbReference>
<dbReference type="InterPro" id="IPR000396">
    <property type="entry name" value="Pdiesterase2"/>
</dbReference>
<sequence>MQLDKKTFVGSQLKQICICIFLLLVSCRLFGGQSQSPTPTETDAIFELVTLGDAGGIQDGNLSAFLFRVLSEPNYIALDAGTVINGINVSLANNAFKYLELNKDKKLSLTGNILHHHIKGYLISHAHLDHVAGLLIAAPDDSNKPIYALKSVNQTMQDSYFNWKAWPNFTNRGIQPHLNKYQVIDLVPQQGLSLKNTQLKVTAFSLSHSVESTAFVIEYQNNLFVYFGDTGPDEMEKQGNLAAIWQYLAKQMQTKTLRGLVIEVSFDNQQPDNQLFGHLTPKWLLSELTYFYSLVEQKQQFQSMGVIISHIKYSLESGLDPRDKIQQELQQKNTLGFNFMLAKQGQRIIL</sequence>
<proteinExistence type="inferred from homology"/>
<dbReference type="RefSeq" id="WP_007637903.1">
    <property type="nucleotide sequence ID" value="NC_020514.1"/>
</dbReference>
<keyword evidence="1" id="KW-0378">Hydrolase</keyword>